<evidence type="ECO:0000313" key="1">
    <source>
        <dbReference type="EMBL" id="JAD89557.1"/>
    </source>
</evidence>
<organism evidence="1">
    <name type="scientific">Arundo donax</name>
    <name type="common">Giant reed</name>
    <name type="synonym">Donax arundinaceus</name>
    <dbReference type="NCBI Taxonomy" id="35708"/>
    <lineage>
        <taxon>Eukaryota</taxon>
        <taxon>Viridiplantae</taxon>
        <taxon>Streptophyta</taxon>
        <taxon>Embryophyta</taxon>
        <taxon>Tracheophyta</taxon>
        <taxon>Spermatophyta</taxon>
        <taxon>Magnoliopsida</taxon>
        <taxon>Liliopsida</taxon>
        <taxon>Poales</taxon>
        <taxon>Poaceae</taxon>
        <taxon>PACMAD clade</taxon>
        <taxon>Arundinoideae</taxon>
        <taxon>Arundineae</taxon>
        <taxon>Arundo</taxon>
    </lineage>
</organism>
<dbReference type="AlphaFoldDB" id="A0A0A9E0Q0"/>
<sequence>MRQVFSSTVHNRTIVSGRHIRAIICHLRDQFTIRYTFLTGRP</sequence>
<reference evidence="1" key="2">
    <citation type="journal article" date="2015" name="Data Brief">
        <title>Shoot transcriptome of the giant reed, Arundo donax.</title>
        <authorList>
            <person name="Barrero R.A."/>
            <person name="Guerrero F.D."/>
            <person name="Moolhuijzen P."/>
            <person name="Goolsby J.A."/>
            <person name="Tidwell J."/>
            <person name="Bellgard S.E."/>
            <person name="Bellgard M.I."/>
        </authorList>
    </citation>
    <scope>NUCLEOTIDE SEQUENCE</scope>
    <source>
        <tissue evidence="1">Shoot tissue taken approximately 20 cm above the soil surface</tissue>
    </source>
</reference>
<accession>A0A0A9E0Q0</accession>
<reference evidence="1" key="1">
    <citation type="submission" date="2014-09" db="EMBL/GenBank/DDBJ databases">
        <authorList>
            <person name="Magalhaes I.L.F."/>
            <person name="Oliveira U."/>
            <person name="Santos F.R."/>
            <person name="Vidigal T.H.D.A."/>
            <person name="Brescovit A.D."/>
            <person name="Santos A.J."/>
        </authorList>
    </citation>
    <scope>NUCLEOTIDE SEQUENCE</scope>
    <source>
        <tissue evidence="1">Shoot tissue taken approximately 20 cm above the soil surface</tissue>
    </source>
</reference>
<dbReference type="EMBL" id="GBRH01208338">
    <property type="protein sequence ID" value="JAD89557.1"/>
    <property type="molecule type" value="Transcribed_RNA"/>
</dbReference>
<proteinExistence type="predicted"/>
<name>A0A0A9E0Q0_ARUDO</name>
<protein>
    <submittedName>
        <fullName evidence="1">Uncharacterized protein</fullName>
    </submittedName>
</protein>